<feature type="region of interest" description="Disordered" evidence="1">
    <location>
        <begin position="131"/>
        <end position="160"/>
    </location>
</feature>
<evidence type="ECO:0000313" key="4">
    <source>
        <dbReference type="Proteomes" id="UP001524473"/>
    </source>
</evidence>
<gene>
    <name evidence="3" type="ORF">NE695_09990</name>
</gene>
<evidence type="ECO:0000256" key="2">
    <source>
        <dbReference type="SAM" id="Phobius"/>
    </source>
</evidence>
<keyword evidence="2" id="KW-0812">Transmembrane</keyword>
<evidence type="ECO:0000256" key="1">
    <source>
        <dbReference type="SAM" id="MobiDB-lite"/>
    </source>
</evidence>
<feature type="region of interest" description="Disordered" evidence="1">
    <location>
        <begin position="400"/>
        <end position="456"/>
    </location>
</feature>
<dbReference type="GeneID" id="90532142"/>
<sequence>MLSANKRLLEQLQYLNTSQSPLSKQEAERILTKSLDKVQAERCSAADLESKYFQEDGMEEDIGTEQIPVFVKPGRKIRRRIASLCAACFAAGFFLFLLFLNTVNPTAAENLPIVGSIVEKVNRQFRYQPKEPEIPPEAEPSFLPSTPEPTGSASPSPQQSADTLFETISDDGRLTGEIDSLTGEGFTLHLALAFTPADGDLKQYRFLTYQSVELKLDGQDRRIRQESGLCLERQGDGDVWTGETEIDLLDYEEFEEVELQAELTFSGFEAWEDSPVSGAEGVAAGDTITFRLAFAPGAASLCSVENTGQESGEIFLDQLAVNSSKLLVCLEISDLISDPVVILCGEDGSYLDTVSCEKLGPSSAGSSSDWRGIAALPSENRERLILRVSGQDGVTLAEYTAIPAPSSRPSPTPPSPSPSPEGEISHDPAESSPVSNQPVPSVQPTVSPSAVPESRP</sequence>
<keyword evidence="4" id="KW-1185">Reference proteome</keyword>
<keyword evidence="2" id="KW-1133">Transmembrane helix</keyword>
<keyword evidence="2" id="KW-0472">Membrane</keyword>
<organism evidence="3 4">
    <name type="scientific">Neglectibacter timonensis</name>
    <dbReference type="NCBI Taxonomy" id="1776382"/>
    <lineage>
        <taxon>Bacteria</taxon>
        <taxon>Bacillati</taxon>
        <taxon>Bacillota</taxon>
        <taxon>Clostridia</taxon>
        <taxon>Eubacteriales</taxon>
        <taxon>Oscillospiraceae</taxon>
        <taxon>Neglectibacter</taxon>
    </lineage>
</organism>
<dbReference type="Proteomes" id="UP001524473">
    <property type="component" value="Unassembled WGS sequence"/>
</dbReference>
<reference evidence="3 4" key="1">
    <citation type="submission" date="2022-06" db="EMBL/GenBank/DDBJ databases">
        <title>Isolation of gut microbiota from human fecal samples.</title>
        <authorList>
            <person name="Pamer E.G."/>
            <person name="Barat B."/>
            <person name="Waligurski E."/>
            <person name="Medina S."/>
            <person name="Paddock L."/>
            <person name="Mostad J."/>
        </authorList>
    </citation>
    <scope>NUCLEOTIDE SEQUENCE [LARGE SCALE GENOMIC DNA]</scope>
    <source>
        <strain evidence="3 4">DFI.9.73</strain>
    </source>
</reference>
<name>A0ABT1RZZ5_9FIRM</name>
<dbReference type="EMBL" id="JANFZH010000021">
    <property type="protein sequence ID" value="MCQ4840241.1"/>
    <property type="molecule type" value="Genomic_DNA"/>
</dbReference>
<dbReference type="RefSeq" id="WP_066863128.1">
    <property type="nucleotide sequence ID" value="NZ_CABKVV010000013.1"/>
</dbReference>
<evidence type="ECO:0000313" key="3">
    <source>
        <dbReference type="EMBL" id="MCQ4840241.1"/>
    </source>
</evidence>
<feature type="transmembrane region" description="Helical" evidence="2">
    <location>
        <begin position="81"/>
        <end position="100"/>
    </location>
</feature>
<feature type="compositionally biased region" description="Pro residues" evidence="1">
    <location>
        <begin position="406"/>
        <end position="419"/>
    </location>
</feature>
<feature type="compositionally biased region" description="Polar residues" evidence="1">
    <location>
        <begin position="148"/>
        <end position="160"/>
    </location>
</feature>
<accession>A0ABT1RZZ5</accession>
<comment type="caution">
    <text evidence="3">The sequence shown here is derived from an EMBL/GenBank/DDBJ whole genome shotgun (WGS) entry which is preliminary data.</text>
</comment>
<protein>
    <submittedName>
        <fullName evidence="3">DUF4179 domain-containing protein</fullName>
    </submittedName>
</protein>
<feature type="compositionally biased region" description="Low complexity" evidence="1">
    <location>
        <begin position="431"/>
        <end position="456"/>
    </location>
</feature>
<proteinExistence type="predicted"/>